<dbReference type="EMBL" id="MZGX01000021">
    <property type="protein sequence ID" value="OPX43126.1"/>
    <property type="molecule type" value="Genomic_DNA"/>
</dbReference>
<gene>
    <name evidence="1" type="ORF">CLHUN_30680</name>
</gene>
<evidence type="ECO:0000313" key="1">
    <source>
        <dbReference type="EMBL" id="OPX43126.1"/>
    </source>
</evidence>
<dbReference type="STRING" id="48256.CLHUN_30680"/>
<proteinExistence type="predicted"/>
<name>A0A1V4SHZ2_RUMHU</name>
<reference evidence="1 2" key="1">
    <citation type="submission" date="2017-03" db="EMBL/GenBank/DDBJ databases">
        <title>Genome sequence of Clostridium hungatei DSM 14427.</title>
        <authorList>
            <person name="Poehlein A."/>
            <person name="Daniel R."/>
        </authorList>
    </citation>
    <scope>NUCLEOTIDE SEQUENCE [LARGE SCALE GENOMIC DNA]</scope>
    <source>
        <strain evidence="1 2">DSM 14427</strain>
    </source>
</reference>
<dbReference type="Proteomes" id="UP000191554">
    <property type="component" value="Unassembled WGS sequence"/>
</dbReference>
<dbReference type="AlphaFoldDB" id="A0A1V4SHZ2"/>
<organism evidence="1 2">
    <name type="scientific">Ruminiclostridium hungatei</name>
    <name type="common">Clostridium hungatei</name>
    <dbReference type="NCBI Taxonomy" id="48256"/>
    <lineage>
        <taxon>Bacteria</taxon>
        <taxon>Bacillati</taxon>
        <taxon>Bacillota</taxon>
        <taxon>Clostridia</taxon>
        <taxon>Eubacteriales</taxon>
        <taxon>Oscillospiraceae</taxon>
        <taxon>Ruminiclostridium</taxon>
    </lineage>
</organism>
<protein>
    <submittedName>
        <fullName evidence="1">Uncharacterized protein</fullName>
    </submittedName>
</protein>
<keyword evidence="2" id="KW-1185">Reference proteome</keyword>
<sequence>MELHPVKRTVKNIKYSRLVVYKATGRFLCREVVIAFASATLRGHWNFPLAKRLYARTKPSPS</sequence>
<evidence type="ECO:0000313" key="2">
    <source>
        <dbReference type="Proteomes" id="UP000191554"/>
    </source>
</evidence>
<accession>A0A1V4SHZ2</accession>
<comment type="caution">
    <text evidence="1">The sequence shown here is derived from an EMBL/GenBank/DDBJ whole genome shotgun (WGS) entry which is preliminary data.</text>
</comment>